<organism evidence="2 3">
    <name type="scientific">Moorena producens (strain JHB)</name>
    <dbReference type="NCBI Taxonomy" id="1454205"/>
    <lineage>
        <taxon>Bacteria</taxon>
        <taxon>Bacillati</taxon>
        <taxon>Cyanobacteriota</taxon>
        <taxon>Cyanophyceae</taxon>
        <taxon>Coleofasciculales</taxon>
        <taxon>Coleofasciculaceae</taxon>
        <taxon>Moorena</taxon>
    </lineage>
</organism>
<evidence type="ECO:0000313" key="3">
    <source>
        <dbReference type="Proteomes" id="UP000176944"/>
    </source>
</evidence>
<feature type="transmembrane region" description="Helical" evidence="1">
    <location>
        <begin position="40"/>
        <end position="58"/>
    </location>
</feature>
<feature type="transmembrane region" description="Helical" evidence="1">
    <location>
        <begin position="64"/>
        <end position="82"/>
    </location>
</feature>
<sequence>MVNKSSVAMSPRQQQRWKSKETMFAKLLAQWFAQLKQVPLGYLMVMAAIAMALDLYISTSVTPLMGVSFLMCLVVGVRWIGVQPSNSGNQIQRLVRKYGLGACLFLFTFLWFMLDFTAAPAHAQFFQVAEDWLTSAIPEVDADLVSLVFNVLRALFLIYLGISLVKVVNAAQQDDDWKTLARTPIIILIVVTLGDLLAGYITGTGA</sequence>
<name>A0A1D9GAU6_MOOP1</name>
<dbReference type="AlphaFoldDB" id="A0A1D9GAU6"/>
<feature type="transmembrane region" description="Helical" evidence="1">
    <location>
        <begin position="94"/>
        <end position="114"/>
    </location>
</feature>
<dbReference type="EMBL" id="CP017708">
    <property type="protein sequence ID" value="AOY84510.2"/>
    <property type="molecule type" value="Genomic_DNA"/>
</dbReference>
<reference evidence="3" key="1">
    <citation type="submission" date="2016-10" db="EMBL/GenBank/DDBJ databases">
        <title>Comparative genomics uncovers the prolific and rare metabolic potential of the cyanobacterial genus Moorea.</title>
        <authorList>
            <person name="Leao T."/>
            <person name="Castelao G."/>
            <person name="Korobeynikov A."/>
            <person name="Monroe E.A."/>
            <person name="Podell S."/>
            <person name="Glukhov E."/>
            <person name="Allen E."/>
            <person name="Gerwick W.H."/>
            <person name="Gerwick L."/>
        </authorList>
    </citation>
    <scope>NUCLEOTIDE SEQUENCE [LARGE SCALE GENOMIC DNA]</scope>
    <source>
        <strain evidence="3">JHB</strain>
    </source>
</reference>
<evidence type="ECO:0000313" key="2">
    <source>
        <dbReference type="EMBL" id="AOY84510.2"/>
    </source>
</evidence>
<keyword evidence="1" id="KW-0472">Membrane</keyword>
<feature type="transmembrane region" description="Helical" evidence="1">
    <location>
        <begin position="180"/>
        <end position="201"/>
    </location>
</feature>
<gene>
    <name evidence="2" type="ORF">BJP36_04630</name>
</gene>
<feature type="transmembrane region" description="Helical" evidence="1">
    <location>
        <begin position="147"/>
        <end position="168"/>
    </location>
</feature>
<proteinExistence type="predicted"/>
<dbReference type="Proteomes" id="UP000176944">
    <property type="component" value="Chromosome"/>
</dbReference>
<evidence type="ECO:0000256" key="1">
    <source>
        <dbReference type="SAM" id="Phobius"/>
    </source>
</evidence>
<keyword evidence="1" id="KW-0812">Transmembrane</keyword>
<keyword evidence="1" id="KW-1133">Transmembrane helix</keyword>
<protein>
    <submittedName>
        <fullName evidence="2">Uncharacterized protein</fullName>
    </submittedName>
</protein>
<accession>A0A1D9GAU6</accession>